<sequence>MFRSTMTILTSKDPTPRTEAHLRARVASDARVRRVGSIIWTVTP</sequence>
<evidence type="ECO:0000313" key="2">
    <source>
        <dbReference type="EMBL" id="SIQ30988.1"/>
    </source>
</evidence>
<dbReference type="EMBL" id="FTNI01000001">
    <property type="protein sequence ID" value="SIQ30988.1"/>
    <property type="molecule type" value="Genomic_DNA"/>
</dbReference>
<keyword evidence="3" id="KW-1185">Reference proteome</keyword>
<accession>A0A1N6RQ31</accession>
<gene>
    <name evidence="2" type="ORF">SAMN05421833_101469</name>
</gene>
<name>A0A1N6RQ31_9ACTN</name>
<dbReference type="RefSeq" id="WP_275409673.1">
    <property type="nucleotide sequence ID" value="NZ_FTNI01000001.1"/>
</dbReference>
<dbReference type="Proteomes" id="UP000186096">
    <property type="component" value="Unassembled WGS sequence"/>
</dbReference>
<reference evidence="3" key="1">
    <citation type="submission" date="2017-01" db="EMBL/GenBank/DDBJ databases">
        <authorList>
            <person name="Varghese N."/>
            <person name="Submissions S."/>
        </authorList>
    </citation>
    <scope>NUCLEOTIDE SEQUENCE [LARGE SCALE GENOMIC DNA]</scope>
    <source>
        <strain evidence="3">ATCC 12950</strain>
    </source>
</reference>
<feature type="region of interest" description="Disordered" evidence="1">
    <location>
        <begin position="1"/>
        <end position="21"/>
    </location>
</feature>
<organism evidence="2 3">
    <name type="scientific">Microbispora rosea</name>
    <dbReference type="NCBI Taxonomy" id="58117"/>
    <lineage>
        <taxon>Bacteria</taxon>
        <taxon>Bacillati</taxon>
        <taxon>Actinomycetota</taxon>
        <taxon>Actinomycetes</taxon>
        <taxon>Streptosporangiales</taxon>
        <taxon>Streptosporangiaceae</taxon>
        <taxon>Microbispora</taxon>
    </lineage>
</organism>
<feature type="compositionally biased region" description="Polar residues" evidence="1">
    <location>
        <begin position="1"/>
        <end position="13"/>
    </location>
</feature>
<protein>
    <submittedName>
        <fullName evidence="2">Uncharacterized protein</fullName>
    </submittedName>
</protein>
<proteinExistence type="predicted"/>
<evidence type="ECO:0000256" key="1">
    <source>
        <dbReference type="SAM" id="MobiDB-lite"/>
    </source>
</evidence>
<dbReference type="AlphaFoldDB" id="A0A1N6RQ31"/>
<evidence type="ECO:0000313" key="3">
    <source>
        <dbReference type="Proteomes" id="UP000186096"/>
    </source>
</evidence>